<accession>A0A846ZCA0</accession>
<evidence type="ECO:0000313" key="3">
    <source>
        <dbReference type="Proteomes" id="UP000590460"/>
    </source>
</evidence>
<dbReference type="Pfam" id="PF24710">
    <property type="entry name" value="DUF7671"/>
    <property type="match status" value="1"/>
</dbReference>
<dbReference type="EMBL" id="JAAXPO010000010">
    <property type="protein sequence ID" value="NKZ19096.1"/>
    <property type="molecule type" value="Genomic_DNA"/>
</dbReference>
<dbReference type="Proteomes" id="UP000590460">
    <property type="component" value="Unassembled WGS sequence"/>
</dbReference>
<protein>
    <recommendedName>
        <fullName evidence="1">DUF7671 domain-containing protein</fullName>
    </recommendedName>
</protein>
<proteinExistence type="predicted"/>
<sequence>MGDRKKYVTHLFDGVIVEQNLSGHFEPKSDAVPHTWRTGKHTKGQFKQIGQVFLTENGQMVAVLRQTPLAFNQRHDYSPLQRWTSEQVAPELLQQWL</sequence>
<evidence type="ECO:0000313" key="2">
    <source>
        <dbReference type="EMBL" id="NKZ19096.1"/>
    </source>
</evidence>
<evidence type="ECO:0000259" key="1">
    <source>
        <dbReference type="Pfam" id="PF24710"/>
    </source>
</evidence>
<dbReference type="InterPro" id="IPR056088">
    <property type="entry name" value="DUF7671"/>
</dbReference>
<organism evidence="2 3">
    <name type="scientific">Leuconostoc holzapfelii</name>
    <dbReference type="NCBI Taxonomy" id="434464"/>
    <lineage>
        <taxon>Bacteria</taxon>
        <taxon>Bacillati</taxon>
        <taxon>Bacillota</taxon>
        <taxon>Bacilli</taxon>
        <taxon>Lactobacillales</taxon>
        <taxon>Lactobacillaceae</taxon>
        <taxon>Leuconostoc</taxon>
    </lineage>
</organism>
<feature type="domain" description="DUF7671" evidence="1">
    <location>
        <begin position="5"/>
        <end position="96"/>
    </location>
</feature>
<dbReference type="RefSeq" id="WP_168677730.1">
    <property type="nucleotide sequence ID" value="NZ_BPKV01000014.1"/>
</dbReference>
<reference evidence="2 3" key="1">
    <citation type="submission" date="2020-04" db="EMBL/GenBank/DDBJ databases">
        <title>MicrobeNet Type strains.</title>
        <authorList>
            <person name="Nicholson A.C."/>
        </authorList>
    </citation>
    <scope>NUCLEOTIDE SEQUENCE [LARGE SCALE GENOMIC DNA]</scope>
    <source>
        <strain evidence="2 3">CCUG 54536</strain>
    </source>
</reference>
<comment type="caution">
    <text evidence="2">The sequence shown here is derived from an EMBL/GenBank/DDBJ whole genome shotgun (WGS) entry which is preliminary data.</text>
</comment>
<gene>
    <name evidence="2" type="ORF">HF966_07910</name>
</gene>
<dbReference type="AlphaFoldDB" id="A0A846ZCA0"/>
<name>A0A846ZCA0_9LACO</name>